<evidence type="ECO:0000313" key="3">
    <source>
        <dbReference type="Proteomes" id="UP001604277"/>
    </source>
</evidence>
<comment type="caution">
    <text evidence="2">The sequence shown here is derived from an EMBL/GenBank/DDBJ whole genome shotgun (WGS) entry which is preliminary data.</text>
</comment>
<dbReference type="EMBL" id="JBFOLJ010000007">
    <property type="protein sequence ID" value="KAL2522130.1"/>
    <property type="molecule type" value="Genomic_DNA"/>
</dbReference>
<proteinExistence type="predicted"/>
<reference evidence="3" key="1">
    <citation type="submission" date="2024-07" db="EMBL/GenBank/DDBJ databases">
        <title>Two chromosome-level genome assemblies of Korean endemic species Abeliophyllum distichum and Forsythia ovata (Oleaceae).</title>
        <authorList>
            <person name="Jang H."/>
        </authorList>
    </citation>
    <scope>NUCLEOTIDE SEQUENCE [LARGE SCALE GENOMIC DNA]</scope>
</reference>
<evidence type="ECO:0000313" key="2">
    <source>
        <dbReference type="EMBL" id="KAL2522130.1"/>
    </source>
</evidence>
<gene>
    <name evidence="2" type="ORF">Fot_26053</name>
</gene>
<name>A0ABD1UAV7_9LAMI</name>
<organism evidence="2 3">
    <name type="scientific">Forsythia ovata</name>
    <dbReference type="NCBI Taxonomy" id="205694"/>
    <lineage>
        <taxon>Eukaryota</taxon>
        <taxon>Viridiplantae</taxon>
        <taxon>Streptophyta</taxon>
        <taxon>Embryophyta</taxon>
        <taxon>Tracheophyta</taxon>
        <taxon>Spermatophyta</taxon>
        <taxon>Magnoliopsida</taxon>
        <taxon>eudicotyledons</taxon>
        <taxon>Gunneridae</taxon>
        <taxon>Pentapetalae</taxon>
        <taxon>asterids</taxon>
        <taxon>lamiids</taxon>
        <taxon>Lamiales</taxon>
        <taxon>Oleaceae</taxon>
        <taxon>Forsythieae</taxon>
        <taxon>Forsythia</taxon>
    </lineage>
</organism>
<accession>A0ABD1UAV7</accession>
<feature type="region of interest" description="Disordered" evidence="1">
    <location>
        <begin position="1"/>
        <end position="41"/>
    </location>
</feature>
<keyword evidence="3" id="KW-1185">Reference proteome</keyword>
<protein>
    <submittedName>
        <fullName evidence="2">Uncharacterized protein</fullName>
    </submittedName>
</protein>
<dbReference type="Proteomes" id="UP001604277">
    <property type="component" value="Unassembled WGS sequence"/>
</dbReference>
<dbReference type="AlphaFoldDB" id="A0ABD1UAV7"/>
<feature type="compositionally biased region" description="Polar residues" evidence="1">
    <location>
        <begin position="24"/>
        <end position="38"/>
    </location>
</feature>
<sequence length="148" mass="16130">MEADTNVFASHQDEQLVQKYGDTGVQNSSAGELTQENDSAADFQSRLENCNLADDEGQMDSKIDLNPIAEDETNNESKLSEASGAQVIDVHVDGSTLNATSHQSYEPNNISNVLKAPYVEVDQGVTITARPGHCPMSKSFPKRFVINR</sequence>
<evidence type="ECO:0000256" key="1">
    <source>
        <dbReference type="SAM" id="MobiDB-lite"/>
    </source>
</evidence>